<sequence length="181" mass="20080">MITPQESLLLVIDIQGKLASTVVQPDRLVKNVSKLLRACKLLEVPVICTEQYSKGLGPTVDELKELIGEETPFEKLSFSCCGNDDFMKRLRTLGRNDILVVGIETHVCVYQTCVELLEFGYNVHLVTDAVSSRTEENRALGIRCIERAGATSTSTEMAICELQRVAEGETFKAISKIIKED</sequence>
<dbReference type="GO" id="GO:0016787">
    <property type="term" value="F:hydrolase activity"/>
    <property type="evidence" value="ECO:0007669"/>
    <property type="project" value="UniProtKB-KW"/>
</dbReference>
<dbReference type="PANTHER" id="PTHR14119:SF3">
    <property type="entry name" value="ISOCHORISMATASE DOMAIN-CONTAINING PROTEIN 2"/>
    <property type="match status" value="1"/>
</dbReference>
<dbReference type="Proteomes" id="UP000886058">
    <property type="component" value="Unassembled WGS sequence"/>
</dbReference>
<proteinExistence type="predicted"/>
<dbReference type="InterPro" id="IPR000868">
    <property type="entry name" value="Isochorismatase-like_dom"/>
</dbReference>
<dbReference type="Pfam" id="PF00857">
    <property type="entry name" value="Isochorismatase"/>
    <property type="match status" value="1"/>
</dbReference>
<gene>
    <name evidence="2" type="ORF">ENL07_06725</name>
</gene>
<organism evidence="2">
    <name type="scientific">Chlorobaculum parvum</name>
    <dbReference type="NCBI Taxonomy" id="274539"/>
    <lineage>
        <taxon>Bacteria</taxon>
        <taxon>Pseudomonadati</taxon>
        <taxon>Chlorobiota</taxon>
        <taxon>Chlorobiia</taxon>
        <taxon>Chlorobiales</taxon>
        <taxon>Chlorobiaceae</taxon>
        <taxon>Chlorobaculum</taxon>
    </lineage>
</organism>
<dbReference type="EMBL" id="DRSQ01000138">
    <property type="protein sequence ID" value="HHE32314.1"/>
    <property type="molecule type" value="Genomic_DNA"/>
</dbReference>
<dbReference type="Gene3D" id="3.40.50.850">
    <property type="entry name" value="Isochorismatase-like"/>
    <property type="match status" value="1"/>
</dbReference>
<comment type="caution">
    <text evidence="2">The sequence shown here is derived from an EMBL/GenBank/DDBJ whole genome shotgun (WGS) entry which is preliminary data.</text>
</comment>
<protein>
    <submittedName>
        <fullName evidence="2">Hydrolase</fullName>
    </submittedName>
</protein>
<accession>A0A7C5DKU3</accession>
<evidence type="ECO:0000259" key="1">
    <source>
        <dbReference type="Pfam" id="PF00857"/>
    </source>
</evidence>
<dbReference type="InterPro" id="IPR050993">
    <property type="entry name" value="Isochorismatase_domain"/>
</dbReference>
<reference evidence="2" key="1">
    <citation type="journal article" date="2020" name="mSystems">
        <title>Genome- and Community-Level Interaction Insights into Carbon Utilization and Element Cycling Functions of Hydrothermarchaeota in Hydrothermal Sediment.</title>
        <authorList>
            <person name="Zhou Z."/>
            <person name="Liu Y."/>
            <person name="Xu W."/>
            <person name="Pan J."/>
            <person name="Luo Z.H."/>
            <person name="Li M."/>
        </authorList>
    </citation>
    <scope>NUCLEOTIDE SEQUENCE [LARGE SCALE GENOMIC DNA]</scope>
    <source>
        <strain evidence="2">HyVt-633</strain>
    </source>
</reference>
<dbReference type="SUPFAM" id="SSF52499">
    <property type="entry name" value="Isochorismatase-like hydrolases"/>
    <property type="match status" value="1"/>
</dbReference>
<name>A0A7C5DKU3_9CHLB</name>
<dbReference type="PANTHER" id="PTHR14119">
    <property type="entry name" value="HYDROLASE"/>
    <property type="match status" value="1"/>
</dbReference>
<dbReference type="InterPro" id="IPR036380">
    <property type="entry name" value="Isochorismatase-like_sf"/>
</dbReference>
<dbReference type="CDD" id="cd01012">
    <property type="entry name" value="YcaC_related"/>
    <property type="match status" value="1"/>
</dbReference>
<dbReference type="AlphaFoldDB" id="A0A7C5DKU3"/>
<feature type="domain" description="Isochorismatase-like" evidence="1">
    <location>
        <begin position="7"/>
        <end position="156"/>
    </location>
</feature>
<keyword evidence="2" id="KW-0378">Hydrolase</keyword>
<evidence type="ECO:0000313" key="2">
    <source>
        <dbReference type="EMBL" id="HHE32314.1"/>
    </source>
</evidence>